<reference evidence="1" key="1">
    <citation type="submission" date="2023-11" db="EMBL/GenBank/DDBJ databases">
        <title>Identification and selenium tolerance of Delftia acidovorans R3-25.</title>
        <authorList>
            <person name="Zhang S."/>
            <person name="Liu Y."/>
            <person name="Guo Y."/>
        </authorList>
    </citation>
    <scope>NUCLEOTIDE SEQUENCE</scope>
    <source>
        <strain evidence="1">R3-25</strain>
    </source>
</reference>
<protein>
    <submittedName>
        <fullName evidence="1">Uncharacterized protein</fullName>
    </submittedName>
</protein>
<dbReference type="EMBL" id="JAWWMZ010000012">
    <property type="protein sequence ID" value="MDX4956598.1"/>
    <property type="molecule type" value="Genomic_DNA"/>
</dbReference>
<comment type="caution">
    <text evidence="1">The sequence shown here is derived from an EMBL/GenBank/DDBJ whole genome shotgun (WGS) entry which is preliminary data.</text>
</comment>
<dbReference type="Proteomes" id="UP001287445">
    <property type="component" value="Unassembled WGS sequence"/>
</dbReference>
<name>A0AAJ2R7C4_DELAC</name>
<dbReference type="AlphaFoldDB" id="A0AAJ2R7C4"/>
<sequence>MIYTLHIDMQVSGCYTDRILHGNVELFEFQAATLSGAIRDGCSVGNLLRLEGFHIWYGHVSIGTTSLYAMRHDAEALAQRLVSLHSQFGG</sequence>
<organism evidence="1 2">
    <name type="scientific">Delftia acidovorans</name>
    <name type="common">Pseudomonas acidovorans</name>
    <name type="synonym">Comamonas acidovorans</name>
    <dbReference type="NCBI Taxonomy" id="80866"/>
    <lineage>
        <taxon>Bacteria</taxon>
        <taxon>Pseudomonadati</taxon>
        <taxon>Pseudomonadota</taxon>
        <taxon>Betaproteobacteria</taxon>
        <taxon>Burkholderiales</taxon>
        <taxon>Comamonadaceae</taxon>
        <taxon>Delftia</taxon>
    </lineage>
</organism>
<accession>A0AAJ2R7C4</accession>
<proteinExistence type="predicted"/>
<evidence type="ECO:0000313" key="2">
    <source>
        <dbReference type="Proteomes" id="UP001287445"/>
    </source>
</evidence>
<evidence type="ECO:0000313" key="1">
    <source>
        <dbReference type="EMBL" id="MDX4956598.1"/>
    </source>
</evidence>
<dbReference type="RefSeq" id="WP_199961999.1">
    <property type="nucleotide sequence ID" value="NZ_JAWWMZ010000012.1"/>
</dbReference>
<gene>
    <name evidence="1" type="ORF">SGN30_24575</name>
</gene>